<keyword evidence="2" id="KW-1185">Reference proteome</keyword>
<evidence type="ECO:0000313" key="2">
    <source>
        <dbReference type="Proteomes" id="UP000637628"/>
    </source>
</evidence>
<dbReference type="InterPro" id="IPR011042">
    <property type="entry name" value="6-blade_b-propeller_TolB-like"/>
</dbReference>
<reference evidence="1 2" key="1">
    <citation type="submission" date="2021-01" db="EMBL/GenBank/DDBJ databases">
        <title>Whole genome shotgun sequence of Actinoplanes durhamensis NBRC 14914.</title>
        <authorList>
            <person name="Komaki H."/>
            <person name="Tamura T."/>
        </authorList>
    </citation>
    <scope>NUCLEOTIDE SEQUENCE [LARGE SCALE GENOMIC DNA]</scope>
    <source>
        <strain evidence="1 2">NBRC 14914</strain>
    </source>
</reference>
<name>A0ABQ3YWE0_9ACTN</name>
<gene>
    <name evidence="1" type="ORF">Adu01nite_32510</name>
</gene>
<evidence type="ECO:0008006" key="3">
    <source>
        <dbReference type="Google" id="ProtNLM"/>
    </source>
</evidence>
<dbReference type="PANTHER" id="PTHR36842:SF1">
    <property type="entry name" value="PROTEIN TOLB"/>
    <property type="match status" value="1"/>
</dbReference>
<comment type="caution">
    <text evidence="1">The sequence shown here is derived from an EMBL/GenBank/DDBJ whole genome shotgun (WGS) entry which is preliminary data.</text>
</comment>
<dbReference type="PANTHER" id="PTHR36842">
    <property type="entry name" value="PROTEIN TOLB HOMOLOG"/>
    <property type="match status" value="1"/>
</dbReference>
<proteinExistence type="predicted"/>
<protein>
    <recommendedName>
        <fullName evidence="3">Biopolymer transporter Tol</fullName>
    </recommendedName>
</protein>
<dbReference type="EMBL" id="BOML01000027">
    <property type="protein sequence ID" value="GIE01901.1"/>
    <property type="molecule type" value="Genomic_DNA"/>
</dbReference>
<evidence type="ECO:0000313" key="1">
    <source>
        <dbReference type="EMBL" id="GIE01901.1"/>
    </source>
</evidence>
<dbReference type="Proteomes" id="UP000637628">
    <property type="component" value="Unassembled WGS sequence"/>
</dbReference>
<dbReference type="RefSeq" id="WP_203727669.1">
    <property type="nucleotide sequence ID" value="NZ_BAAATX010000005.1"/>
</dbReference>
<dbReference type="SUPFAM" id="SSF69304">
    <property type="entry name" value="Tricorn protease N-terminal domain"/>
    <property type="match status" value="1"/>
</dbReference>
<organism evidence="1 2">
    <name type="scientific">Paractinoplanes durhamensis</name>
    <dbReference type="NCBI Taxonomy" id="113563"/>
    <lineage>
        <taxon>Bacteria</taxon>
        <taxon>Bacillati</taxon>
        <taxon>Actinomycetota</taxon>
        <taxon>Actinomycetes</taxon>
        <taxon>Micromonosporales</taxon>
        <taxon>Micromonosporaceae</taxon>
        <taxon>Paractinoplanes</taxon>
    </lineage>
</organism>
<dbReference type="Gene3D" id="2.120.10.30">
    <property type="entry name" value="TolB, C-terminal domain"/>
    <property type="match status" value="1"/>
</dbReference>
<accession>A0ABQ3YWE0</accession>
<sequence length="289" mass="31386">MAYARKLADGQRCEVHTYDVATGATALVHTDETVLLEAPNWTAGGDLILNGDGLLWRLPADGSSPPERIAFDGLPELNNDHVLAPDGTTIFVSANDGHLYQAPLRGGAVRRVTADDTRMHFLHGVSPDGTTLAYVGIENQDWTSGTIRTIGTDGTHDTRLTEPGGRDDGPEYSPDGEWIHFNTESFDGHAQIARIRPDGSGVQQLTFDERVNWFPHLAPDGRHTVYLSFPPGTEGHPADLTVELRLLAPAPRTLVELPGGQGTINVNSWSPDSRQFAFVTYPSVFPSRS</sequence>